<name>A0A151U4C8_CAJCA</name>
<evidence type="ECO:0000313" key="1">
    <source>
        <dbReference type="EMBL" id="KYP74145.1"/>
    </source>
</evidence>
<dbReference type="EMBL" id="CM003604">
    <property type="protein sequence ID" value="KYP74145.1"/>
    <property type="molecule type" value="Genomic_DNA"/>
</dbReference>
<evidence type="ECO:0000313" key="2">
    <source>
        <dbReference type="Proteomes" id="UP000075243"/>
    </source>
</evidence>
<protein>
    <submittedName>
        <fullName evidence="1">Uncharacterized protein</fullName>
    </submittedName>
</protein>
<dbReference type="Gramene" id="C.cajan_06625.t">
    <property type="protein sequence ID" value="C.cajan_06625.t.cds1"/>
    <property type="gene ID" value="C.cajan_06625"/>
</dbReference>
<dbReference type="Proteomes" id="UP000075243">
    <property type="component" value="Chromosome 2"/>
</dbReference>
<sequence length="96" mass="10186">MGGSHVSPKESLPVVLDHKCKKRASWVGLTTPGSWVPPPFNKPATSAYLSRSSSLFRQGVAAASPSSPPLSSDDFPFGGAHGCPSRVPRVRNSWAR</sequence>
<gene>
    <name evidence="1" type="ORF">KK1_006813</name>
</gene>
<proteinExistence type="predicted"/>
<keyword evidence="2" id="KW-1185">Reference proteome</keyword>
<organism evidence="1 2">
    <name type="scientific">Cajanus cajan</name>
    <name type="common">Pigeon pea</name>
    <name type="synonym">Cajanus indicus</name>
    <dbReference type="NCBI Taxonomy" id="3821"/>
    <lineage>
        <taxon>Eukaryota</taxon>
        <taxon>Viridiplantae</taxon>
        <taxon>Streptophyta</taxon>
        <taxon>Embryophyta</taxon>
        <taxon>Tracheophyta</taxon>
        <taxon>Spermatophyta</taxon>
        <taxon>Magnoliopsida</taxon>
        <taxon>eudicotyledons</taxon>
        <taxon>Gunneridae</taxon>
        <taxon>Pentapetalae</taxon>
        <taxon>rosids</taxon>
        <taxon>fabids</taxon>
        <taxon>Fabales</taxon>
        <taxon>Fabaceae</taxon>
        <taxon>Papilionoideae</taxon>
        <taxon>50 kb inversion clade</taxon>
        <taxon>NPAAA clade</taxon>
        <taxon>indigoferoid/millettioid clade</taxon>
        <taxon>Phaseoleae</taxon>
        <taxon>Cajanus</taxon>
    </lineage>
</organism>
<reference evidence="1 2" key="1">
    <citation type="journal article" date="2012" name="Nat. Biotechnol.">
        <title>Draft genome sequence of pigeonpea (Cajanus cajan), an orphan legume crop of resource-poor farmers.</title>
        <authorList>
            <person name="Varshney R.K."/>
            <person name="Chen W."/>
            <person name="Li Y."/>
            <person name="Bharti A.K."/>
            <person name="Saxena R.K."/>
            <person name="Schlueter J.A."/>
            <person name="Donoghue M.T."/>
            <person name="Azam S."/>
            <person name="Fan G."/>
            <person name="Whaley A.M."/>
            <person name="Farmer A.D."/>
            <person name="Sheridan J."/>
            <person name="Iwata A."/>
            <person name="Tuteja R."/>
            <person name="Penmetsa R.V."/>
            <person name="Wu W."/>
            <person name="Upadhyaya H.D."/>
            <person name="Yang S.P."/>
            <person name="Shah T."/>
            <person name="Saxena K.B."/>
            <person name="Michael T."/>
            <person name="McCombie W.R."/>
            <person name="Yang B."/>
            <person name="Zhang G."/>
            <person name="Yang H."/>
            <person name="Wang J."/>
            <person name="Spillane C."/>
            <person name="Cook D.R."/>
            <person name="May G.D."/>
            <person name="Xu X."/>
            <person name="Jackson S.A."/>
        </authorList>
    </citation>
    <scope>NUCLEOTIDE SEQUENCE [LARGE SCALE GENOMIC DNA]</scope>
    <source>
        <strain evidence="2">cv. Asha</strain>
    </source>
</reference>
<dbReference type="AlphaFoldDB" id="A0A151U4C8"/>
<accession>A0A151U4C8</accession>